<dbReference type="AlphaFoldDB" id="A0A7J9EGU1"/>
<sequence>MGPNHLPETVLTITSVTALTAPMSLLFFAVSLSNGAESLLKIYGFSVHWLPFIVCAGTSACPAGKFYCRNVGSIPQFIFSSRVNDHFCDCCDGSDEYDGSILCPNTCIMGGNVEYKTEEYVSTTTHLHSTKLKEMKIGIKLEDLIQTLAGLGVSGLFPEKPALIDKALVLFNSYL</sequence>
<dbReference type="InterPro" id="IPR002172">
    <property type="entry name" value="LDrepeatLR_classA_rpt"/>
</dbReference>
<organism evidence="4 5">
    <name type="scientific">Gossypium trilobum</name>
    <dbReference type="NCBI Taxonomy" id="34281"/>
    <lineage>
        <taxon>Eukaryota</taxon>
        <taxon>Viridiplantae</taxon>
        <taxon>Streptophyta</taxon>
        <taxon>Embryophyta</taxon>
        <taxon>Tracheophyta</taxon>
        <taxon>Spermatophyta</taxon>
        <taxon>Magnoliopsida</taxon>
        <taxon>eudicotyledons</taxon>
        <taxon>Gunneridae</taxon>
        <taxon>Pentapetalae</taxon>
        <taxon>rosids</taxon>
        <taxon>malvids</taxon>
        <taxon>Malvales</taxon>
        <taxon>Malvaceae</taxon>
        <taxon>Malvoideae</taxon>
        <taxon>Gossypium</taxon>
    </lineage>
</organism>
<dbReference type="GO" id="GO:0017177">
    <property type="term" value="C:glucosidase II complex"/>
    <property type="evidence" value="ECO:0007669"/>
    <property type="project" value="TreeGrafter"/>
</dbReference>
<evidence type="ECO:0000313" key="5">
    <source>
        <dbReference type="Proteomes" id="UP000593568"/>
    </source>
</evidence>
<dbReference type="PANTHER" id="PTHR12630:SF17">
    <property type="entry name" value="EXPRESSED PROTEIN"/>
    <property type="match status" value="1"/>
</dbReference>
<keyword evidence="1" id="KW-1015">Disulfide bond</keyword>
<name>A0A7J9EGU1_9ROSI</name>
<protein>
    <recommendedName>
        <fullName evidence="3">Glucosidase II beta subunit N-terminal domain-containing protein</fullName>
    </recommendedName>
</protein>
<dbReference type="Proteomes" id="UP000593568">
    <property type="component" value="Unassembled WGS sequence"/>
</dbReference>
<keyword evidence="2" id="KW-0812">Transmembrane</keyword>
<gene>
    <name evidence="4" type="ORF">Gotri_007650</name>
</gene>
<accession>A0A7J9EGU1</accession>
<feature type="non-terminal residue" evidence="4">
    <location>
        <position position="1"/>
    </location>
</feature>
<dbReference type="EMBL" id="JABEZW010000008">
    <property type="protein sequence ID" value="MBA0772237.1"/>
    <property type="molecule type" value="Genomic_DNA"/>
</dbReference>
<feature type="domain" description="Glucosidase II beta subunit N-terminal" evidence="3">
    <location>
        <begin position="57"/>
        <end position="113"/>
    </location>
</feature>
<dbReference type="Pfam" id="PF12999">
    <property type="entry name" value="PRKCSH-like"/>
    <property type="match status" value="1"/>
</dbReference>
<evidence type="ECO:0000313" key="4">
    <source>
        <dbReference type="EMBL" id="MBA0772237.1"/>
    </source>
</evidence>
<dbReference type="CDD" id="cd00112">
    <property type="entry name" value="LDLa"/>
    <property type="match status" value="1"/>
</dbReference>
<keyword evidence="5" id="KW-1185">Reference proteome</keyword>
<comment type="caution">
    <text evidence="4">The sequence shown here is derived from an EMBL/GenBank/DDBJ whole genome shotgun (WGS) entry which is preliminary data.</text>
</comment>
<feature type="transmembrane region" description="Helical" evidence="2">
    <location>
        <begin position="12"/>
        <end position="32"/>
    </location>
</feature>
<reference evidence="4 5" key="1">
    <citation type="journal article" date="2019" name="Genome Biol. Evol.">
        <title>Insights into the evolution of the New World diploid cottons (Gossypium, subgenus Houzingenia) based on genome sequencing.</title>
        <authorList>
            <person name="Grover C.E."/>
            <person name="Arick M.A. 2nd"/>
            <person name="Thrash A."/>
            <person name="Conover J.L."/>
            <person name="Sanders W.S."/>
            <person name="Peterson D.G."/>
            <person name="Frelichowski J.E."/>
            <person name="Scheffler J.A."/>
            <person name="Scheffler B.E."/>
            <person name="Wendel J.F."/>
        </authorList>
    </citation>
    <scope>NUCLEOTIDE SEQUENCE [LARGE SCALE GENOMIC DNA]</scope>
    <source>
        <strain evidence="4">8</strain>
        <tissue evidence="4">Leaf</tissue>
    </source>
</reference>
<keyword evidence="2" id="KW-1133">Transmembrane helix</keyword>
<dbReference type="GO" id="GO:0006491">
    <property type="term" value="P:N-glycan processing"/>
    <property type="evidence" value="ECO:0007669"/>
    <property type="project" value="TreeGrafter"/>
</dbReference>
<dbReference type="InterPro" id="IPR039794">
    <property type="entry name" value="Gtb1-like"/>
</dbReference>
<dbReference type="InterPro" id="IPR028146">
    <property type="entry name" value="PRKCSH_N"/>
</dbReference>
<evidence type="ECO:0000259" key="3">
    <source>
        <dbReference type="Pfam" id="PF12999"/>
    </source>
</evidence>
<evidence type="ECO:0000256" key="2">
    <source>
        <dbReference type="SAM" id="Phobius"/>
    </source>
</evidence>
<proteinExistence type="predicted"/>
<dbReference type="PANTHER" id="PTHR12630">
    <property type="entry name" value="N-LINKED OLIGOSACCHARIDE PROCESSING"/>
    <property type="match status" value="1"/>
</dbReference>
<keyword evidence="2" id="KW-0472">Membrane</keyword>
<evidence type="ECO:0000256" key="1">
    <source>
        <dbReference type="ARBA" id="ARBA00023157"/>
    </source>
</evidence>